<feature type="region of interest" description="Disordered" evidence="4">
    <location>
        <begin position="2158"/>
        <end position="2182"/>
    </location>
</feature>
<evidence type="ECO:0000256" key="5">
    <source>
        <dbReference type="SAM" id="Phobius"/>
    </source>
</evidence>
<evidence type="ECO:0000256" key="4">
    <source>
        <dbReference type="SAM" id="MobiDB-lite"/>
    </source>
</evidence>
<reference evidence="10 11" key="1">
    <citation type="submission" date="2016-10" db="EMBL/GenBank/DDBJ databases">
        <authorList>
            <person name="de Groot N.N."/>
        </authorList>
    </citation>
    <scope>NUCLEOTIDE SEQUENCE [LARGE SCALE GENOMIC DNA]</scope>
    <source>
        <strain evidence="10 11">CGMCC 1.7659</strain>
    </source>
</reference>
<gene>
    <name evidence="10" type="ORF">SAMN05216289_11751</name>
</gene>
<keyword evidence="5" id="KW-0812">Transmembrane</keyword>
<evidence type="ECO:0000256" key="2">
    <source>
        <dbReference type="ARBA" id="ARBA00022525"/>
    </source>
</evidence>
<evidence type="ECO:0000313" key="11">
    <source>
        <dbReference type="Proteomes" id="UP000198575"/>
    </source>
</evidence>
<keyword evidence="5" id="KW-0472">Membrane</keyword>
<feature type="region of interest" description="Disordered" evidence="4">
    <location>
        <begin position="1129"/>
        <end position="1158"/>
    </location>
</feature>
<feature type="signal peptide" evidence="6">
    <location>
        <begin position="1"/>
        <end position="22"/>
    </location>
</feature>
<feature type="domain" description="SD-repeat containing protein B" evidence="8">
    <location>
        <begin position="2073"/>
        <end position="2152"/>
    </location>
</feature>
<keyword evidence="3 6" id="KW-0732">Signal</keyword>
<feature type="domain" description="GEVED" evidence="9">
    <location>
        <begin position="1265"/>
        <end position="1339"/>
    </location>
</feature>
<evidence type="ECO:0000313" key="10">
    <source>
        <dbReference type="EMBL" id="SFN37083.1"/>
    </source>
</evidence>
<dbReference type="RefSeq" id="WP_092408329.1">
    <property type="nucleotide sequence ID" value="NZ_FOVF01000017.1"/>
</dbReference>
<feature type="region of interest" description="Disordered" evidence="4">
    <location>
        <begin position="320"/>
        <end position="340"/>
    </location>
</feature>
<feature type="transmembrane region" description="Helical" evidence="5">
    <location>
        <begin position="2368"/>
        <end position="2395"/>
    </location>
</feature>
<name>A0A1I4YGZ9_9GAMM</name>
<dbReference type="STRING" id="578942.SAMN05216289_11751"/>
<dbReference type="InterPro" id="IPR047589">
    <property type="entry name" value="DUF11_rpt"/>
</dbReference>
<dbReference type="Pfam" id="PF17210">
    <property type="entry name" value="SdrD_B"/>
    <property type="match status" value="2"/>
</dbReference>
<dbReference type="OrthoDB" id="5959557at2"/>
<feature type="region of interest" description="Disordered" evidence="4">
    <location>
        <begin position="996"/>
        <end position="1015"/>
    </location>
</feature>
<dbReference type="GO" id="GO:0005576">
    <property type="term" value="C:extracellular region"/>
    <property type="evidence" value="ECO:0007669"/>
    <property type="project" value="UniProtKB-SubCell"/>
</dbReference>
<dbReference type="InterPro" id="IPR033764">
    <property type="entry name" value="Sdr_B"/>
</dbReference>
<dbReference type="PANTHER" id="PTHR23303">
    <property type="entry name" value="CARBOXYPEPTIDASE REGULATORY REGION-CONTAINING"/>
    <property type="match status" value="1"/>
</dbReference>
<dbReference type="Pfam" id="PF01345">
    <property type="entry name" value="DUF11"/>
    <property type="match status" value="1"/>
</dbReference>
<dbReference type="Gene3D" id="2.60.40.10">
    <property type="entry name" value="Immunoglobulins"/>
    <property type="match status" value="3"/>
</dbReference>
<sequence>MHYAIKWVLATFFMLAASSALAQQTFTKTRISGAGPFNTNTTVTYRLQGSCNNLVSGCGTLRIEDAFPAELVMANCPVSAFFNSITCTAGSNTLVLVRNSYAGGDSFSLDVNLRIVPDITVAVTDVVNRGVAGINGFVCPPPPQNAAIGGPRPPLPPDTVDCSYAEAAPVGVNAPTPRYTVRKQRQDPATSLAVAAGEAVTYRVQICSTSASGNMPITSATLVDTLPDVPGLTAASVENSGGGIVAAGPPVTITWTLDDSTPPATGLQNLHTGTACANRTFVVRYPFGLPVGTAINNVANATIVPVSGAPVGIGPGVRNDTIGDPAADGTSNKSAPDVAPGSGNPIVYSITANTNNSNVRVPNFTVVERFPQALAALPPGITFASVSSGRWNSPADGAVSSDMRATVEYTTLPVGPGNLCDFSATTALATNIASPGASITWNVPGDIAASATCMRWVFTDLGANGPDTPRNFAFTTSPQVRYDVGSSPPVIVPSAIENCTYVNFSGGPATPAVRCANVRVEEGTPSVRPSKSANPTIAAPGAAIDFTLNADHVGGDSTAPIVNPVISDWLPIQLEFVSLVSTTPGGGVLQVIPDYGSTGRTLVRVAFTGSFAVGSPGPQVVIRARVREGVPANLSPAAAYLNDMAVFLDPGPSGAFTCPNNSAPSVDVDDLDNDGSTTDLMCPTSATFRVSEAFLLGGEKWVEGDPSLAVVGDPSQAAVATDNSACPDYDTNFGGPPSSFTRFPCVARTDHGGNFRYRLRLANAGNRLLEEYVVYDTIPFIGDTGVGGPLSGTARLSRWAPVLDGPLSATVVVPALIQVVNPGLDPVTYASAAAVQIEYTTTPNFCRGQVRTSNYSPAQAGTAAIENSFPAACTPGTWSTAVPVPASATTGFRIRAFSNLTSPAATTQWVAGTYLEVDVPMRAPATGAPPSYVSGTAPAIRGNTAVFNPSWNSFAHRVFQESATIAADLLPTAEPPKVGVILPERYRLGNLVWRDDGAGNPTQRNNGRADSGEPGIDGVTVLLCRDTDGTAGPSAGDTLQATTVTATVAGNPGKYAFTDLLAGNDYYVAIANTPAQLALNGLFSTVPDEASPNADGDNNDNGAILGVSVCGGTPNSIASGLISLGPVAGSPPVAPEPTSETLRFGGADDDADGNTVFPDSASNYSVDFGFVQPVDLGDAPNSYGTLIANNGPVHPVINALRLGATVDTEVDGQPNVGADGDDGNGVPDDEDGVNVADLTQYIGAPGDVRVSYDNPNPGAASARICGFIDYDGDGAFVGAGETATLDVANGSGSATLSFGIVPPGFTGQTYARFRISSDTGVACAPTGPASDGEVEDYVVDVQDAVDFGDLPDSGAGIGPGNYETLIGSGGPSHVLRPGLRLGACEDAEINGQPNVAASGDDLGAGTLTNGSCATPGDDEDAVDPASLAFLTGGPVNVIALATNTVGTGATLCGFVDLNGDGDFADASETASAPVPNGSNDAAIVLNFGVAPPGTVPAGYARFRLSTAGGCSPNGAAPDGEVEDYAFTAIVTDLGDLPDPAAGTGNGNYRTLLADGGAVHPIVAGLFIGARVDAETDGQPNVIASGDDLQTSDDEDGVDTASLAFVVGQPGSVRVNATNLGSTDARLCGFIDFDQDGSFTPGIEVASVIVPSGSNNATLLLPFTKPLNTPSGPTFARFRLSTDSAGACVESGLASDGEVEDYVVDVRRIDLGDLPDTGVGSGPGNYQTLIADGGPQHDIVPGLFMGASVDNEADGQPSANADGDDAIGTLDDEDGVNLTDLDDIQAGSHTVRVTATNTTGNAARICGFIDLNADGDFGDTGESASVPVPNGSSNLQFPLVFGPVEPASPLNSYARFRLSTASTPCSPVGAEPDGEVEDYVVRFRPYDFGDLPDSAAGTGTGDYSTRFADNGPAHGIVPGLHIGACVDDEDDGQANAAASGDDAGASGFTSGTCAVPGDDEDGVQLRPIYNQGSPSTTPATVTNTTGSPASLCSFMDWNGDGDFDDANESTQQAIPTGTVNGNVTIDFGVVPPGNVANPYARFRLSTQTGCSPTGVVADGEVEDYQVDSTGGAMSLGNLVWEDLDNNGVVDPGEPGIAGVPVNLYLDANNDGTPDGAAIDSTATDGNGNYLFSALLPDTYLVEVLAPDRYIVSTGTGRRWLPTGPYEPAPDPDNDLDNDDNGSLNGASVWSAPVTLVAKGEPTDDGDADFNSNLSVDFGLLTNFDLALRKTLAPGQLATLHMVGENVDFTITVFNQGTIPATDITVIDHIPVQLQLNDPSWTALAGNRASISIAGPLAPGASVELPLRLRLVQAFGGTVINSAEISSAGDEIGNPIRDKDSDPDADADNDGPPLDDAIDNQGQDEDDADFAGVGVAVGIPSLNLFGLLALSVVLLAFAARRLTRTHA</sequence>
<dbReference type="InterPro" id="IPR045474">
    <property type="entry name" value="GEVED"/>
</dbReference>
<dbReference type="Pfam" id="PF20009">
    <property type="entry name" value="GEVED"/>
    <property type="match status" value="5"/>
</dbReference>
<feature type="domain" description="GEVED" evidence="9">
    <location>
        <begin position="1626"/>
        <end position="1703"/>
    </location>
</feature>
<accession>A0A1I4YGZ9</accession>
<feature type="compositionally biased region" description="Acidic residues" evidence="4">
    <location>
        <begin position="2168"/>
        <end position="2178"/>
    </location>
</feature>
<keyword evidence="11" id="KW-1185">Reference proteome</keyword>
<evidence type="ECO:0000256" key="3">
    <source>
        <dbReference type="ARBA" id="ARBA00022729"/>
    </source>
</evidence>
<dbReference type="PANTHER" id="PTHR23303:SF15">
    <property type="entry name" value="COLOSSIN-A"/>
    <property type="match status" value="1"/>
</dbReference>
<dbReference type="EMBL" id="FOVF01000017">
    <property type="protein sequence ID" value="SFN37083.1"/>
    <property type="molecule type" value="Genomic_DNA"/>
</dbReference>
<keyword evidence="2" id="KW-0964">Secreted</keyword>
<dbReference type="Proteomes" id="UP000198575">
    <property type="component" value="Unassembled WGS sequence"/>
</dbReference>
<feature type="domain" description="GEVED" evidence="9">
    <location>
        <begin position="1805"/>
        <end position="1880"/>
    </location>
</feature>
<proteinExistence type="predicted"/>
<evidence type="ECO:0000256" key="6">
    <source>
        <dbReference type="SAM" id="SignalP"/>
    </source>
</evidence>
<organism evidence="10 11">
    <name type="scientific">Dokdonella immobilis</name>
    <dbReference type="NCBI Taxonomy" id="578942"/>
    <lineage>
        <taxon>Bacteria</taxon>
        <taxon>Pseudomonadati</taxon>
        <taxon>Pseudomonadota</taxon>
        <taxon>Gammaproteobacteria</taxon>
        <taxon>Lysobacterales</taxon>
        <taxon>Rhodanobacteraceae</taxon>
        <taxon>Dokdonella</taxon>
    </lineage>
</organism>
<feature type="domain" description="SD-repeat containing protein B" evidence="8">
    <location>
        <begin position="987"/>
        <end position="1091"/>
    </location>
</feature>
<feature type="region of interest" description="Disordered" evidence="4">
    <location>
        <begin position="2328"/>
        <end position="2363"/>
    </location>
</feature>
<feature type="chain" id="PRO_5011550115" evidence="6">
    <location>
        <begin position="23"/>
        <end position="2405"/>
    </location>
</feature>
<feature type="compositionally biased region" description="Acidic residues" evidence="4">
    <location>
        <begin position="2354"/>
        <end position="2363"/>
    </location>
</feature>
<dbReference type="InterPro" id="IPR001434">
    <property type="entry name" value="OmcB-like_DUF11"/>
</dbReference>
<dbReference type="NCBIfam" id="TIGR01451">
    <property type="entry name" value="B_ant_repeat"/>
    <property type="match status" value="1"/>
</dbReference>
<keyword evidence="5" id="KW-1133">Transmembrane helix</keyword>
<dbReference type="SUPFAM" id="SSF117074">
    <property type="entry name" value="Hypothetical protein PA1324"/>
    <property type="match status" value="2"/>
</dbReference>
<evidence type="ECO:0000259" key="8">
    <source>
        <dbReference type="Pfam" id="PF17210"/>
    </source>
</evidence>
<dbReference type="InterPro" id="IPR013783">
    <property type="entry name" value="Ig-like_fold"/>
</dbReference>
<evidence type="ECO:0000259" key="7">
    <source>
        <dbReference type="Pfam" id="PF01345"/>
    </source>
</evidence>
<feature type="domain" description="GEVED" evidence="9">
    <location>
        <begin position="1451"/>
        <end position="1526"/>
    </location>
</feature>
<feature type="compositionally biased region" description="Acidic residues" evidence="4">
    <location>
        <begin position="1761"/>
        <end position="1773"/>
    </location>
</feature>
<comment type="subcellular location">
    <subcellularLocation>
        <location evidence="1">Secreted</location>
    </subcellularLocation>
</comment>
<dbReference type="InterPro" id="IPR051417">
    <property type="entry name" value="SDr/BOS_complex"/>
</dbReference>
<feature type="region of interest" description="Disordered" evidence="4">
    <location>
        <begin position="1749"/>
        <end position="1773"/>
    </location>
</feature>
<evidence type="ECO:0000259" key="9">
    <source>
        <dbReference type="Pfam" id="PF20009"/>
    </source>
</evidence>
<evidence type="ECO:0000256" key="1">
    <source>
        <dbReference type="ARBA" id="ARBA00004613"/>
    </source>
</evidence>
<feature type="domain" description="GEVED" evidence="9">
    <location>
        <begin position="1993"/>
        <end position="2065"/>
    </location>
</feature>
<protein>
    <submittedName>
        <fullName evidence="10">Conserved repeat domain-containing protein</fullName>
    </submittedName>
</protein>
<feature type="domain" description="DUF11" evidence="7">
    <location>
        <begin position="2223"/>
        <end position="2326"/>
    </location>
</feature>